<dbReference type="Pfam" id="PF13609">
    <property type="entry name" value="Porin_4"/>
    <property type="match status" value="1"/>
</dbReference>
<evidence type="ECO:0000256" key="1">
    <source>
        <dbReference type="ARBA" id="ARBA00004571"/>
    </source>
</evidence>
<evidence type="ECO:0000256" key="11">
    <source>
        <dbReference type="SAM" id="SignalP"/>
    </source>
</evidence>
<keyword evidence="14" id="KW-1185">Reference proteome</keyword>
<evidence type="ECO:0000256" key="10">
    <source>
        <dbReference type="ARBA" id="ARBA00023237"/>
    </source>
</evidence>
<accession>A0A9X8GX94</accession>
<dbReference type="RefSeq" id="WP_119552386.1">
    <property type="nucleotide sequence ID" value="NZ_QXMN01000003.1"/>
</dbReference>
<keyword evidence="5" id="KW-0812">Transmembrane</keyword>
<evidence type="ECO:0000256" key="2">
    <source>
        <dbReference type="ARBA" id="ARBA00011233"/>
    </source>
</evidence>
<gene>
    <name evidence="13" type="ORF">D3H34_05300</name>
</gene>
<comment type="caution">
    <text evidence="13">The sequence shown here is derived from an EMBL/GenBank/DDBJ whole genome shotgun (WGS) entry which is preliminary data.</text>
</comment>
<comment type="subcellular location">
    <subcellularLocation>
        <location evidence="1">Cell outer membrane</location>
        <topology evidence="1">Multi-pass membrane protein</topology>
    </subcellularLocation>
</comment>
<name>A0A9X8GX94_9BURK</name>
<keyword evidence="9" id="KW-0472">Membrane</keyword>
<evidence type="ECO:0000256" key="6">
    <source>
        <dbReference type="ARBA" id="ARBA00022729"/>
    </source>
</evidence>
<comment type="subunit">
    <text evidence="2">Homotrimer.</text>
</comment>
<feature type="domain" description="Porin" evidence="12">
    <location>
        <begin position="7"/>
        <end position="381"/>
    </location>
</feature>
<dbReference type="Proteomes" id="UP000265619">
    <property type="component" value="Unassembled WGS sequence"/>
</dbReference>
<dbReference type="InterPro" id="IPR023614">
    <property type="entry name" value="Porin_dom_sf"/>
</dbReference>
<dbReference type="GO" id="GO:0015288">
    <property type="term" value="F:porin activity"/>
    <property type="evidence" value="ECO:0007669"/>
    <property type="project" value="UniProtKB-KW"/>
</dbReference>
<dbReference type="GO" id="GO:0009279">
    <property type="term" value="C:cell outer membrane"/>
    <property type="evidence" value="ECO:0007669"/>
    <property type="project" value="UniProtKB-SubCell"/>
</dbReference>
<dbReference type="GO" id="GO:0006811">
    <property type="term" value="P:monoatomic ion transport"/>
    <property type="evidence" value="ECO:0007669"/>
    <property type="project" value="UniProtKB-KW"/>
</dbReference>
<evidence type="ECO:0000256" key="4">
    <source>
        <dbReference type="ARBA" id="ARBA00022452"/>
    </source>
</evidence>
<protein>
    <submittedName>
        <fullName evidence="13">Porin</fullName>
    </submittedName>
</protein>
<keyword evidence="3" id="KW-0813">Transport</keyword>
<keyword evidence="6 11" id="KW-0732">Signal</keyword>
<evidence type="ECO:0000313" key="13">
    <source>
        <dbReference type="EMBL" id="RIX84128.1"/>
    </source>
</evidence>
<feature type="chain" id="PRO_5040851893" evidence="11">
    <location>
        <begin position="20"/>
        <end position="420"/>
    </location>
</feature>
<reference evidence="13 14" key="1">
    <citation type="submission" date="2018-09" db="EMBL/GenBank/DDBJ databases">
        <title>Acidovorax cavernicola nov. sp. isolated from Gruta de las Maravillas (Aracena, Spain).</title>
        <authorList>
            <person name="Jurado V."/>
            <person name="Gutierrez-Patricio S."/>
            <person name="Gonzalez-Pimentel J.L."/>
            <person name="Miller A.Z."/>
            <person name="Laiz L."/>
            <person name="Saiz-Jimenez C."/>
        </authorList>
    </citation>
    <scope>NUCLEOTIDE SEQUENCE [LARGE SCALE GENOMIC DNA]</scope>
    <source>
        <strain evidence="13 14">1011MAR4D40.2</strain>
    </source>
</reference>
<keyword evidence="8" id="KW-0626">Porin</keyword>
<evidence type="ECO:0000313" key="14">
    <source>
        <dbReference type="Proteomes" id="UP000265619"/>
    </source>
</evidence>
<keyword evidence="10" id="KW-0998">Cell outer membrane</keyword>
<proteinExistence type="predicted"/>
<dbReference type="OrthoDB" id="6975458at2"/>
<dbReference type="InterPro" id="IPR050298">
    <property type="entry name" value="Gram-neg_bact_OMP"/>
</dbReference>
<evidence type="ECO:0000256" key="7">
    <source>
        <dbReference type="ARBA" id="ARBA00023065"/>
    </source>
</evidence>
<dbReference type="Gene3D" id="2.40.160.10">
    <property type="entry name" value="Porin"/>
    <property type="match status" value="1"/>
</dbReference>
<keyword evidence="4" id="KW-1134">Transmembrane beta strand</keyword>
<dbReference type="PANTHER" id="PTHR34501:SF9">
    <property type="entry name" value="MAJOR OUTER MEMBRANE PROTEIN P.IA"/>
    <property type="match status" value="1"/>
</dbReference>
<keyword evidence="7" id="KW-0406">Ion transport</keyword>
<dbReference type="CDD" id="cd00342">
    <property type="entry name" value="gram_neg_porins"/>
    <property type="match status" value="1"/>
</dbReference>
<evidence type="ECO:0000256" key="9">
    <source>
        <dbReference type="ARBA" id="ARBA00023136"/>
    </source>
</evidence>
<evidence type="ECO:0000259" key="12">
    <source>
        <dbReference type="Pfam" id="PF13609"/>
    </source>
</evidence>
<sequence length="420" mass="43649">MKKLSLALAGFTVGASALAQSSITVFGVMDVSVSRYSTRSEPVGAPTQKQHQWALSSGAYSGSRLGFRGTEDLGGGLAAGFWLELGLNGDSGGGAEANGTMSFSRRSTVSLSGGFGELRLGRDYVPTYLSDTLFDPFGGVGVGISTNASLGNARAGTLLGGAVPASATNLVLNRNYVRASNSIGYFLPPNLGGFYGQGMYGLNEQTKYTPATATPADTAFGGAQKSRAGGYVGGRIGYARGDWNVALAYGESTVDDQFHAGNTLVQKTGNLAASYKIGETMLFGEYSNLRVRQQAEHPATVAPAAAIDAKFESYLLGVTVPLGAGQIRAAYSRTQGTIGTGPVFLREVAHLKAEKIALGYVHHLSKRTALYTTVAYVKNRDGMSFATGGAPGYVASASRKAAAGRTDTGLGYEFGIRHAF</sequence>
<dbReference type="EMBL" id="QXMN01000003">
    <property type="protein sequence ID" value="RIX84128.1"/>
    <property type="molecule type" value="Genomic_DNA"/>
</dbReference>
<dbReference type="InterPro" id="IPR033900">
    <property type="entry name" value="Gram_neg_porin_domain"/>
</dbReference>
<evidence type="ECO:0000256" key="5">
    <source>
        <dbReference type="ARBA" id="ARBA00022692"/>
    </source>
</evidence>
<dbReference type="AlphaFoldDB" id="A0A9X8GX94"/>
<evidence type="ECO:0000256" key="3">
    <source>
        <dbReference type="ARBA" id="ARBA00022448"/>
    </source>
</evidence>
<dbReference type="GO" id="GO:0046930">
    <property type="term" value="C:pore complex"/>
    <property type="evidence" value="ECO:0007669"/>
    <property type="project" value="UniProtKB-KW"/>
</dbReference>
<dbReference type="PANTHER" id="PTHR34501">
    <property type="entry name" value="PROTEIN YDDL-RELATED"/>
    <property type="match status" value="1"/>
</dbReference>
<dbReference type="SUPFAM" id="SSF56935">
    <property type="entry name" value="Porins"/>
    <property type="match status" value="1"/>
</dbReference>
<organism evidence="13 14">
    <name type="scientific">Acidovorax cavernicola</name>
    <dbReference type="NCBI Taxonomy" id="1675792"/>
    <lineage>
        <taxon>Bacteria</taxon>
        <taxon>Pseudomonadati</taxon>
        <taxon>Pseudomonadota</taxon>
        <taxon>Betaproteobacteria</taxon>
        <taxon>Burkholderiales</taxon>
        <taxon>Comamonadaceae</taxon>
        <taxon>Acidovorax</taxon>
    </lineage>
</organism>
<feature type="signal peptide" evidence="11">
    <location>
        <begin position="1"/>
        <end position="19"/>
    </location>
</feature>
<evidence type="ECO:0000256" key="8">
    <source>
        <dbReference type="ARBA" id="ARBA00023114"/>
    </source>
</evidence>